<protein>
    <submittedName>
        <fullName evidence="2">DUF3089 domain-containing protein</fullName>
    </submittedName>
</protein>
<gene>
    <name evidence="2" type="ORF">K8V47_08080</name>
</gene>
<keyword evidence="1" id="KW-0732">Signal</keyword>
<organism evidence="2 3">
    <name type="scientific">Candidatus Amulumruptor caecigallinarius</name>
    <dbReference type="NCBI Taxonomy" id="2109911"/>
    <lineage>
        <taxon>Bacteria</taxon>
        <taxon>Pseudomonadati</taxon>
        <taxon>Bacteroidota</taxon>
        <taxon>Bacteroidia</taxon>
        <taxon>Bacteroidales</taxon>
        <taxon>Muribaculaceae</taxon>
        <taxon>Candidatus Amulumruptor</taxon>
    </lineage>
</organism>
<evidence type="ECO:0000313" key="2">
    <source>
        <dbReference type="EMBL" id="HJE39695.1"/>
    </source>
</evidence>
<dbReference type="AlphaFoldDB" id="A0A921E9N4"/>
<dbReference type="EMBL" id="DYXT01000040">
    <property type="protein sequence ID" value="HJE39695.1"/>
    <property type="molecule type" value="Genomic_DNA"/>
</dbReference>
<dbReference type="Proteomes" id="UP000711407">
    <property type="component" value="Unassembled WGS sequence"/>
</dbReference>
<reference evidence="2" key="1">
    <citation type="journal article" date="2021" name="PeerJ">
        <title>Extensive microbial diversity within the chicken gut microbiome revealed by metagenomics and culture.</title>
        <authorList>
            <person name="Gilroy R."/>
            <person name="Ravi A."/>
            <person name="Getino M."/>
            <person name="Pursley I."/>
            <person name="Horton D.L."/>
            <person name="Alikhan N.F."/>
            <person name="Baker D."/>
            <person name="Gharbi K."/>
            <person name="Hall N."/>
            <person name="Watson M."/>
            <person name="Adriaenssens E.M."/>
            <person name="Foster-Nyarko E."/>
            <person name="Jarju S."/>
            <person name="Secka A."/>
            <person name="Antonio M."/>
            <person name="Oren A."/>
            <person name="Chaudhuri R.R."/>
            <person name="La Ragione R."/>
            <person name="Hildebrand F."/>
            <person name="Pallen M.J."/>
        </authorList>
    </citation>
    <scope>NUCLEOTIDE SEQUENCE</scope>
    <source>
        <strain evidence="2">4100</strain>
    </source>
</reference>
<feature type="signal peptide" evidence="1">
    <location>
        <begin position="1"/>
        <end position="19"/>
    </location>
</feature>
<dbReference type="Pfam" id="PF11288">
    <property type="entry name" value="DUF3089"/>
    <property type="match status" value="1"/>
</dbReference>
<dbReference type="InterPro" id="IPR029058">
    <property type="entry name" value="AB_hydrolase_fold"/>
</dbReference>
<name>A0A921E9N4_9BACT</name>
<dbReference type="SUPFAM" id="SSF53474">
    <property type="entry name" value="alpha/beta-Hydrolases"/>
    <property type="match status" value="1"/>
</dbReference>
<evidence type="ECO:0000313" key="3">
    <source>
        <dbReference type="Proteomes" id="UP000711407"/>
    </source>
</evidence>
<feature type="chain" id="PRO_5037438182" evidence="1">
    <location>
        <begin position="20"/>
        <end position="340"/>
    </location>
</feature>
<proteinExistence type="predicted"/>
<comment type="caution">
    <text evidence="2">The sequence shown here is derived from an EMBL/GenBank/DDBJ whole genome shotgun (WGS) entry which is preliminary data.</text>
</comment>
<dbReference type="InterPro" id="IPR021440">
    <property type="entry name" value="DUF3089"/>
</dbReference>
<reference evidence="2" key="2">
    <citation type="submission" date="2021-09" db="EMBL/GenBank/DDBJ databases">
        <authorList>
            <person name="Gilroy R."/>
        </authorList>
    </citation>
    <scope>NUCLEOTIDE SEQUENCE</scope>
    <source>
        <strain evidence="2">4100</strain>
    </source>
</reference>
<dbReference type="Gene3D" id="3.40.50.1820">
    <property type="entry name" value="alpha/beta hydrolase"/>
    <property type="match status" value="1"/>
</dbReference>
<sequence length="340" mass="38374">MSTFRIRLAVCLSALFVVAGCSSESSTKEYNLTAEPDYSRGNMWFDAPVDSTVQADVFYIAPTCIWDWEGQDGKTYHHMNVDDPKQRDRVDGSMRLAYGLFGKSCRFYAPYYRQITMQSWMIVREETERRFAIAQDDVARAFNYYMEHFNGGRPFILAGHSQGAKAVIELLKHTLTPVQYDNMVAAYAFGYGASRQELDEYPLLRPARDSIDCGVLVCYNSVSSTKAVSSLVDGNVVCINPLNWRTDTSYASPEQHIGAVFFDGNGMTDTLYHSIGVRIDSDTHALIVDGLDDNAYYIPSIGNLFPKGNYHVQELNLYFLNVQHNIAQRIAAFNLKRSDP</sequence>
<dbReference type="PROSITE" id="PS51257">
    <property type="entry name" value="PROKAR_LIPOPROTEIN"/>
    <property type="match status" value="1"/>
</dbReference>
<accession>A0A921E9N4</accession>
<evidence type="ECO:0000256" key="1">
    <source>
        <dbReference type="SAM" id="SignalP"/>
    </source>
</evidence>